<feature type="non-terminal residue" evidence="1">
    <location>
        <position position="68"/>
    </location>
</feature>
<dbReference type="EMBL" id="CAJVQB010107655">
    <property type="protein sequence ID" value="CAG8851741.1"/>
    <property type="molecule type" value="Genomic_DNA"/>
</dbReference>
<evidence type="ECO:0000313" key="1">
    <source>
        <dbReference type="EMBL" id="CAG8851741.1"/>
    </source>
</evidence>
<dbReference type="Proteomes" id="UP000789901">
    <property type="component" value="Unassembled WGS sequence"/>
</dbReference>
<keyword evidence="2" id="KW-1185">Reference proteome</keyword>
<name>A0ABN7XCD8_GIGMA</name>
<organism evidence="1 2">
    <name type="scientific">Gigaspora margarita</name>
    <dbReference type="NCBI Taxonomy" id="4874"/>
    <lineage>
        <taxon>Eukaryota</taxon>
        <taxon>Fungi</taxon>
        <taxon>Fungi incertae sedis</taxon>
        <taxon>Mucoromycota</taxon>
        <taxon>Glomeromycotina</taxon>
        <taxon>Glomeromycetes</taxon>
        <taxon>Diversisporales</taxon>
        <taxon>Gigasporaceae</taxon>
        <taxon>Gigaspora</taxon>
    </lineage>
</organism>
<comment type="caution">
    <text evidence="1">The sequence shown here is derived from an EMBL/GenBank/DDBJ whole genome shotgun (WGS) entry which is preliminary data.</text>
</comment>
<evidence type="ECO:0000313" key="2">
    <source>
        <dbReference type="Proteomes" id="UP000789901"/>
    </source>
</evidence>
<proteinExistence type="predicted"/>
<protein>
    <submittedName>
        <fullName evidence="1">6340_t:CDS:1</fullName>
    </submittedName>
</protein>
<feature type="non-terminal residue" evidence="1">
    <location>
        <position position="1"/>
    </location>
</feature>
<gene>
    <name evidence="1" type="ORF">GMARGA_LOCUS40892</name>
</gene>
<sequence length="68" mass="8187">VVLRWHTKTVQKLPNKNHRILKSFYKVVTKLKEEKSYELGNNFNMDETSVCEKIVHIHTIDNNKNRFM</sequence>
<accession>A0ABN7XCD8</accession>
<reference evidence="1 2" key="1">
    <citation type="submission" date="2021-06" db="EMBL/GenBank/DDBJ databases">
        <authorList>
            <person name="Kallberg Y."/>
            <person name="Tangrot J."/>
            <person name="Rosling A."/>
        </authorList>
    </citation>
    <scope>NUCLEOTIDE SEQUENCE [LARGE SCALE GENOMIC DNA]</scope>
    <source>
        <strain evidence="1 2">120-4 pot B 10/14</strain>
    </source>
</reference>